<dbReference type="EMBL" id="CAJEWN010000014">
    <property type="protein sequence ID" value="CAD2134208.1"/>
    <property type="molecule type" value="Genomic_DNA"/>
</dbReference>
<dbReference type="AlphaFoldDB" id="A0A6V7TUU9"/>
<dbReference type="OrthoDB" id="5885340at2759"/>
<evidence type="ECO:0000313" key="2">
    <source>
        <dbReference type="EMBL" id="CAD2134208.1"/>
    </source>
</evidence>
<gene>
    <name evidence="2" type="ORF">MENT_LOCUS4285</name>
</gene>
<feature type="transmembrane region" description="Helical" evidence="1">
    <location>
        <begin position="148"/>
        <end position="172"/>
    </location>
</feature>
<feature type="transmembrane region" description="Helical" evidence="1">
    <location>
        <begin position="106"/>
        <end position="128"/>
    </location>
</feature>
<feature type="transmembrane region" description="Helical" evidence="1">
    <location>
        <begin position="7"/>
        <end position="27"/>
    </location>
</feature>
<reference evidence="2 3" key="1">
    <citation type="submission" date="2020-08" db="EMBL/GenBank/DDBJ databases">
        <authorList>
            <person name="Koutsovoulos G."/>
            <person name="Danchin GJ E."/>
        </authorList>
    </citation>
    <scope>NUCLEOTIDE SEQUENCE [LARGE SCALE GENOMIC DNA]</scope>
</reference>
<evidence type="ECO:0000313" key="3">
    <source>
        <dbReference type="Proteomes" id="UP000580250"/>
    </source>
</evidence>
<protein>
    <submittedName>
        <fullName evidence="2">Uncharacterized protein</fullName>
    </submittedName>
</protein>
<accession>A0A6V7TUU9</accession>
<name>A0A6V7TUU9_MELEN</name>
<keyword evidence="1" id="KW-0812">Transmembrane</keyword>
<keyword evidence="1" id="KW-0472">Membrane</keyword>
<dbReference type="Proteomes" id="UP000580250">
    <property type="component" value="Unassembled WGS sequence"/>
</dbReference>
<sequence length="241" mass="28007">MRGGIHTTVKILIAAIISPLVAIFQLLDTSCILKNLKPAIQRHGLYTYYLEMPNGSRMRQMADVVYDDRQVQFYFFHGFLIAFVLPGFIMPYLLYLAEKRQKQELFIWWVCWITLHNVHAIMQISTYLMNFAMLIYLKGFEHFVLFDYWSLLSIYQLGSTLNSFSVPLKIYLSIFIVKHYQNVKDISPKGSKNGSNSPTHLLPLLPLSFQTREGKPSRTRSPSIPMCKINSDRKRNISLCQ</sequence>
<organism evidence="2 3">
    <name type="scientific">Meloidogyne enterolobii</name>
    <name type="common">Root-knot nematode worm</name>
    <name type="synonym">Meloidogyne mayaguensis</name>
    <dbReference type="NCBI Taxonomy" id="390850"/>
    <lineage>
        <taxon>Eukaryota</taxon>
        <taxon>Metazoa</taxon>
        <taxon>Ecdysozoa</taxon>
        <taxon>Nematoda</taxon>
        <taxon>Chromadorea</taxon>
        <taxon>Rhabditida</taxon>
        <taxon>Tylenchina</taxon>
        <taxon>Tylenchomorpha</taxon>
        <taxon>Tylenchoidea</taxon>
        <taxon>Meloidogynidae</taxon>
        <taxon>Meloidogyninae</taxon>
        <taxon>Meloidogyne</taxon>
    </lineage>
</organism>
<keyword evidence="1" id="KW-1133">Transmembrane helix</keyword>
<feature type="transmembrane region" description="Helical" evidence="1">
    <location>
        <begin position="73"/>
        <end position="94"/>
    </location>
</feature>
<proteinExistence type="predicted"/>
<evidence type="ECO:0000256" key="1">
    <source>
        <dbReference type="SAM" id="Phobius"/>
    </source>
</evidence>
<comment type="caution">
    <text evidence="2">The sequence shown here is derived from an EMBL/GenBank/DDBJ whole genome shotgun (WGS) entry which is preliminary data.</text>
</comment>